<proteinExistence type="predicted"/>
<keyword evidence="2" id="KW-1185">Reference proteome</keyword>
<dbReference type="Proteomes" id="UP001172386">
    <property type="component" value="Unassembled WGS sequence"/>
</dbReference>
<protein>
    <submittedName>
        <fullName evidence="1">Uncharacterized protein</fullName>
    </submittedName>
</protein>
<name>A0ACC3ADU5_9EURO</name>
<sequence>MLNLYTESAFQVKPTNSTKRIELSIPRGNGTYDRSKFSKKPVRSDQLATDDKSYAAEYLASASSVFCRQSSSYPRSFLWRVLGKQRLLEVLNADFARSERDQEAAVVLAFEFQDKISPRGISICDSGKKDDFYIFVLTEANEVFEIRLQTNYFQDPSSIPRDTKSWCSAIRASSLSIDRAFYIHAANPHDIFVSFASGKVQHWRRSEEQRQWIHVNYDDKSWGSSLLSIVSRKAFPDYDFDGMRLAYNTAYAMARHGQYLFTACLNHTLRIWHLESGRLVDTRDLLDVARDPQDPQDRIRLSPAEPGYLQFLEGGWNKNEHILMTYSPLNGGQVKYWNVRGSYADEPDLFSIEDMTSGADLHLPDPDPNATSHWSLAGLRTMWEKQTKLWRVWALWRNNNFHKAYSLAFDYNDKMKGAWRDDWVAVKTISARARGPDFVLSDVQDITSKWLEYILFPGRYSNAVVETALAQYSAAADIRISSHDRVKPLQERLSLLVASQASLRKSDDSTIDYERFAIETDQQWRQLWRTLESINEGRYAPLALACDPATNMVWLTMADLCCAIRECNNLELLQTNTADSLNDYQRLTHVQWHYREGHKPVFTAKEAKAPATFLSAAQKFFNSFPPELTADFLQTLQEDLYTESEIETPTRIVNFFNEIDFANAVPDNVEKEFLKDLSSIGGLEAISNDTYTTLLKYMYEHHRRPGKPSHIKTELGVQLVSSALLDEMVDVRGVLLSMIAVVVFVDESEHFDTPRFFEQLVANLESLERTLWLATHNRQSLPAATEDVSTSILQDIHGQSLRVPSSDGHPMPFLLMQHLRDILDFVPGDLEAGADSAAVFFQCNLLKHGETQFASDFLKFQPSTKWSIYVKGRLSLALGNYKEAGLYFRDASHTLATGRALGRLEEVSAGLLTEEEAACFNSGLPKYFAHILSLFEGQQASSEAIDFAHLALKALAPDKKEPSSNFKQNILLRLFSAQLQCSKFDEAYQTLVQFTDPILQKASTIDLVDTMLNASSSLSDTAGVVRKLQQLPLLDYPHLATQVDNHLAFLAKKQTSIPSAGGLWLSSSTVDYLSILHALRLSRKDFRGAVTVLFDRLRIIQKSGRARSDPQATSLRHALLALMNAMTCVPEDEAYILADSGDDPRIGGLGLKRARDQASSNQGPIRKRQRVIVTLEDLRKEYQKVLDRCSRIERGDFEFGGDDEEAEEDYEAEEETITNGDHMRLQIDKNGTQMSGALQLSNADAMQLT</sequence>
<organism evidence="1 2">
    <name type="scientific">Neophaeococcomyces mojaviensis</name>
    <dbReference type="NCBI Taxonomy" id="3383035"/>
    <lineage>
        <taxon>Eukaryota</taxon>
        <taxon>Fungi</taxon>
        <taxon>Dikarya</taxon>
        <taxon>Ascomycota</taxon>
        <taxon>Pezizomycotina</taxon>
        <taxon>Eurotiomycetes</taxon>
        <taxon>Chaetothyriomycetidae</taxon>
        <taxon>Chaetothyriales</taxon>
        <taxon>Chaetothyriales incertae sedis</taxon>
        <taxon>Neophaeococcomyces</taxon>
    </lineage>
</organism>
<comment type="caution">
    <text evidence="1">The sequence shown here is derived from an EMBL/GenBank/DDBJ whole genome shotgun (WGS) entry which is preliminary data.</text>
</comment>
<dbReference type="EMBL" id="JAPDRQ010000032">
    <property type="protein sequence ID" value="KAJ9660297.1"/>
    <property type="molecule type" value="Genomic_DNA"/>
</dbReference>
<gene>
    <name evidence="1" type="ORF">H2198_002605</name>
</gene>
<evidence type="ECO:0000313" key="1">
    <source>
        <dbReference type="EMBL" id="KAJ9660297.1"/>
    </source>
</evidence>
<accession>A0ACC3ADU5</accession>
<reference evidence="1" key="1">
    <citation type="submission" date="2022-10" db="EMBL/GenBank/DDBJ databases">
        <title>Culturing micro-colonial fungi from biological soil crusts in the Mojave desert and describing Neophaeococcomyces mojavensis, and introducing the new genera and species Taxawa tesnikishii.</title>
        <authorList>
            <person name="Kurbessoian T."/>
            <person name="Stajich J.E."/>
        </authorList>
    </citation>
    <scope>NUCLEOTIDE SEQUENCE</scope>
    <source>
        <strain evidence="1">JES_112</strain>
    </source>
</reference>
<evidence type="ECO:0000313" key="2">
    <source>
        <dbReference type="Proteomes" id="UP001172386"/>
    </source>
</evidence>